<sequence length="304" mass="32826">MPSLPQDSPAAGLGTGFPVVKGAPSKLPGFYVTTYEAAFGKGPRGSPPKVKKGRILGIEPPSDRSIHPLLGVHTGSGYVVNNYSELRSLICPHVERQDTDISTTAEDFKVFGRPEYQRILPEHVDDPQCQYPTGFSFSHLRFGEVRAPNTSGEYGIQRYCATPAKPDVPPRATELSGGTGTSPRSDLTVPEQPLAVGDGRMDSFSATCSTYQPAMGYPAPFAPPELQVGPKGVTPVKKPLGYGTIQNQYLIKHSQMAPIAPGWWAQTPITWAPRSVEGIQIPSPSGFSTNNRPTNLWRIDDPLT</sequence>
<feature type="compositionally biased region" description="Polar residues" evidence="1">
    <location>
        <begin position="282"/>
        <end position="294"/>
    </location>
</feature>
<proteinExistence type="predicted"/>
<feature type="region of interest" description="Disordered" evidence="1">
    <location>
        <begin position="161"/>
        <end position="189"/>
    </location>
</feature>
<accession>A0A8N5EUL3</accession>
<protein>
    <submittedName>
        <fullName evidence="3">Uncharacterized protein LOC115948506</fullName>
    </submittedName>
</protein>
<dbReference type="Proteomes" id="UP000504602">
    <property type="component" value="Unplaced"/>
</dbReference>
<dbReference type="OrthoDB" id="9980630at2759"/>
<evidence type="ECO:0000313" key="2">
    <source>
        <dbReference type="Proteomes" id="UP000504602"/>
    </source>
</evidence>
<dbReference type="RefSeq" id="XP_030917410.1">
    <property type="nucleotide sequence ID" value="XM_031061550.1"/>
</dbReference>
<dbReference type="AlphaFoldDB" id="A0A8N5EUL3"/>
<reference evidence="3" key="1">
    <citation type="submission" date="2025-08" db="UniProtKB">
        <authorList>
            <consortium name="RefSeq"/>
        </authorList>
    </citation>
    <scope>IDENTIFICATION</scope>
</reference>
<evidence type="ECO:0000256" key="1">
    <source>
        <dbReference type="SAM" id="MobiDB-lite"/>
    </source>
</evidence>
<organism evidence="2 3">
    <name type="scientific">Geospiza fortis</name>
    <name type="common">Medium ground-finch</name>
    <dbReference type="NCBI Taxonomy" id="48883"/>
    <lineage>
        <taxon>Eukaryota</taxon>
        <taxon>Metazoa</taxon>
        <taxon>Chordata</taxon>
        <taxon>Craniata</taxon>
        <taxon>Vertebrata</taxon>
        <taxon>Euteleostomi</taxon>
        <taxon>Archelosauria</taxon>
        <taxon>Archosauria</taxon>
        <taxon>Dinosauria</taxon>
        <taxon>Saurischia</taxon>
        <taxon>Theropoda</taxon>
        <taxon>Coelurosauria</taxon>
        <taxon>Aves</taxon>
        <taxon>Neognathae</taxon>
        <taxon>Neoaves</taxon>
        <taxon>Telluraves</taxon>
        <taxon>Australaves</taxon>
        <taxon>Passeriformes</taxon>
        <taxon>Thraupidae</taxon>
        <taxon>Geospiza</taxon>
    </lineage>
</organism>
<evidence type="ECO:0000313" key="3">
    <source>
        <dbReference type="RefSeq" id="XP_030917410.1"/>
    </source>
</evidence>
<keyword evidence="2" id="KW-1185">Reference proteome</keyword>
<dbReference type="GeneID" id="115948506"/>
<name>A0A8N5EUL3_GEOFO</name>
<gene>
    <name evidence="3" type="primary">LOC115948506</name>
</gene>
<feature type="region of interest" description="Disordered" evidence="1">
    <location>
        <begin position="282"/>
        <end position="304"/>
    </location>
</feature>